<comment type="caution">
    <text evidence="3">The sequence shown here is derived from an EMBL/GenBank/DDBJ whole genome shotgun (WGS) entry which is preliminary data.</text>
</comment>
<dbReference type="PIRSF" id="PIRSF037258">
    <property type="entry name" value="DUF965_bac"/>
    <property type="match status" value="1"/>
</dbReference>
<evidence type="ECO:0000313" key="4">
    <source>
        <dbReference type="Proteomes" id="UP000004191"/>
    </source>
</evidence>
<sequence length="88" mass="10416">MSNFDKTMHFKLNRTEEDTLVETLKKVYEALEEKGYDPSNQIIGYILSGDPTYITSFKDARKMIKQIDRNELLESILNFYFEKNGIRK</sequence>
<dbReference type="Proteomes" id="UP000004191">
    <property type="component" value="Unassembled WGS sequence"/>
</dbReference>
<dbReference type="EMBL" id="AGEI01000021">
    <property type="protein sequence ID" value="EHR33973.1"/>
    <property type="molecule type" value="Genomic_DNA"/>
</dbReference>
<evidence type="ECO:0000313" key="3">
    <source>
        <dbReference type="EMBL" id="EHR33973.1"/>
    </source>
</evidence>
<dbReference type="STRING" id="883114.HMPREF9709_00909"/>
<name>H3NNJ8_9FIRM</name>
<accession>H3NNJ8</accession>
<dbReference type="PANTHER" id="PTHR40067">
    <property type="entry name" value="UPF0297 PROTEIN YRZL"/>
    <property type="match status" value="1"/>
</dbReference>
<evidence type="ECO:0000256" key="1">
    <source>
        <dbReference type="ARBA" id="ARBA00010888"/>
    </source>
</evidence>
<dbReference type="RefSeq" id="WP_005398340.1">
    <property type="nucleotide sequence ID" value="NZ_JH601088.1"/>
</dbReference>
<organism evidence="3 4">
    <name type="scientific">Helcococcus kunzii ATCC 51366</name>
    <dbReference type="NCBI Taxonomy" id="883114"/>
    <lineage>
        <taxon>Bacteria</taxon>
        <taxon>Bacillati</taxon>
        <taxon>Bacillota</taxon>
        <taxon>Tissierellia</taxon>
        <taxon>Tissierellales</taxon>
        <taxon>Peptoniphilaceae</taxon>
        <taxon>Helcococcus</taxon>
    </lineage>
</organism>
<dbReference type="OrthoDB" id="9796303at2"/>
<dbReference type="GeneID" id="96998903"/>
<evidence type="ECO:0000256" key="2">
    <source>
        <dbReference type="HAMAP-Rule" id="MF_01507"/>
    </source>
</evidence>
<dbReference type="NCBIfam" id="NF003997">
    <property type="entry name" value="PRK05473.1"/>
    <property type="match status" value="1"/>
</dbReference>
<protein>
    <recommendedName>
        <fullName evidence="2">UPF0297 protein HMPREF9709_00909</fullName>
    </recommendedName>
</protein>
<dbReference type="HAMAP" id="MF_01507">
    <property type="entry name" value="UPF0297"/>
    <property type="match status" value="1"/>
</dbReference>
<dbReference type="eggNOG" id="COG4472">
    <property type="taxonomic scope" value="Bacteria"/>
</dbReference>
<proteinExistence type="inferred from homology"/>
<dbReference type="AlphaFoldDB" id="H3NNJ8"/>
<keyword evidence="4" id="KW-1185">Reference proteome</keyword>
<comment type="similarity">
    <text evidence="1 2">Belongs to the UPF0297 family.</text>
</comment>
<gene>
    <name evidence="3" type="ORF">HMPREF9709_00909</name>
</gene>
<dbReference type="HOGENOM" id="CLU_162466_0_0_9"/>
<reference evidence="3 4" key="1">
    <citation type="submission" date="2012-01" db="EMBL/GenBank/DDBJ databases">
        <title>The Genome Sequence of Helcococcus kunzii ATCC 51366.</title>
        <authorList>
            <consortium name="The Broad Institute Genome Sequencing Platform"/>
            <person name="Earl A."/>
            <person name="Ward D."/>
            <person name="Feldgarden M."/>
            <person name="Gevers D."/>
            <person name="Huys G."/>
            <person name="Young S.K."/>
            <person name="Zeng Q."/>
            <person name="Gargeya S."/>
            <person name="Fitzgerald M."/>
            <person name="Haas B."/>
            <person name="Abouelleil A."/>
            <person name="Alvarado L."/>
            <person name="Arachchi H.M."/>
            <person name="Berlin A."/>
            <person name="Chapman S.B."/>
            <person name="Gearin G."/>
            <person name="Goldberg J."/>
            <person name="Griggs A."/>
            <person name="Gujja S."/>
            <person name="Hansen M."/>
            <person name="Heiman D."/>
            <person name="Howarth C."/>
            <person name="Larimer J."/>
            <person name="Lui A."/>
            <person name="MacDonald P.J.P."/>
            <person name="McCowen C."/>
            <person name="Montmayeur A."/>
            <person name="Murphy C."/>
            <person name="Neiman D."/>
            <person name="Pearson M."/>
            <person name="Priest M."/>
            <person name="Roberts A."/>
            <person name="Saif S."/>
            <person name="Shea T."/>
            <person name="Sisk P."/>
            <person name="Stolte C."/>
            <person name="Sykes S."/>
            <person name="Wortman J."/>
            <person name="Nusbaum C."/>
            <person name="Birren B."/>
        </authorList>
    </citation>
    <scope>NUCLEOTIDE SEQUENCE [LARGE SCALE GENOMIC DNA]</scope>
    <source>
        <strain evidence="3 4">ATCC 51366</strain>
    </source>
</reference>
<dbReference type="Pfam" id="PF06135">
    <property type="entry name" value="IreB"/>
    <property type="match status" value="1"/>
</dbReference>
<dbReference type="PATRIC" id="fig|883114.3.peg.899"/>
<dbReference type="PANTHER" id="PTHR40067:SF1">
    <property type="entry name" value="UPF0297 PROTEIN YRZL"/>
    <property type="match status" value="1"/>
</dbReference>
<dbReference type="InterPro" id="IPR009309">
    <property type="entry name" value="IreB"/>
</dbReference>